<organism evidence="7 8">
    <name type="scientific">Microctonus hyperodae</name>
    <name type="common">Parasitoid wasp</name>
    <dbReference type="NCBI Taxonomy" id="165561"/>
    <lineage>
        <taxon>Eukaryota</taxon>
        <taxon>Metazoa</taxon>
        <taxon>Ecdysozoa</taxon>
        <taxon>Arthropoda</taxon>
        <taxon>Hexapoda</taxon>
        <taxon>Insecta</taxon>
        <taxon>Pterygota</taxon>
        <taxon>Neoptera</taxon>
        <taxon>Endopterygota</taxon>
        <taxon>Hymenoptera</taxon>
        <taxon>Apocrita</taxon>
        <taxon>Ichneumonoidea</taxon>
        <taxon>Braconidae</taxon>
        <taxon>Euphorinae</taxon>
        <taxon>Microctonus</taxon>
    </lineage>
</organism>
<dbReference type="Pfam" id="PF04265">
    <property type="entry name" value="TPK_B1_binding"/>
    <property type="match status" value="1"/>
</dbReference>
<evidence type="ECO:0000313" key="7">
    <source>
        <dbReference type="EMBL" id="KAK0167909.1"/>
    </source>
</evidence>
<gene>
    <name evidence="7" type="ORF">PV327_001764</name>
</gene>
<reference evidence="7" key="2">
    <citation type="submission" date="2023-03" db="EMBL/GenBank/DDBJ databases">
        <authorList>
            <person name="Inwood S.N."/>
            <person name="Skelly J.G."/>
            <person name="Guhlin J."/>
            <person name="Harrop T.W.R."/>
            <person name="Goldson S.G."/>
            <person name="Dearden P.K."/>
        </authorList>
    </citation>
    <scope>NUCLEOTIDE SEQUENCE</scope>
    <source>
        <strain evidence="7">Lincoln</strain>
        <tissue evidence="7">Whole body</tissue>
    </source>
</reference>
<name>A0AA39FE61_MICHY</name>
<evidence type="ECO:0000256" key="1">
    <source>
        <dbReference type="ARBA" id="ARBA00022679"/>
    </source>
</evidence>
<feature type="domain" description="Thiamin pyrophosphokinase catalytic" evidence="5">
    <location>
        <begin position="55"/>
        <end position="175"/>
    </location>
</feature>
<evidence type="ECO:0000259" key="5">
    <source>
        <dbReference type="Pfam" id="PF04263"/>
    </source>
</evidence>
<dbReference type="NCBIfam" id="TIGR01378">
    <property type="entry name" value="thi_PPkinase"/>
    <property type="match status" value="1"/>
</dbReference>
<keyword evidence="3" id="KW-0418">Kinase</keyword>
<reference evidence="7" key="1">
    <citation type="journal article" date="2023" name="bioRxiv">
        <title>Scaffold-level genome assemblies of two parasitoid biocontrol wasps reveal the parthenogenesis mechanism and an associated novel virus.</title>
        <authorList>
            <person name="Inwood S."/>
            <person name="Skelly J."/>
            <person name="Guhlin J."/>
            <person name="Harrop T."/>
            <person name="Goldson S."/>
            <person name="Dearden P."/>
        </authorList>
    </citation>
    <scope>NUCLEOTIDE SEQUENCE</scope>
    <source>
        <strain evidence="7">Lincoln</strain>
        <tissue evidence="7">Whole body</tissue>
    </source>
</reference>
<dbReference type="GO" id="GO:0016301">
    <property type="term" value="F:kinase activity"/>
    <property type="evidence" value="ECO:0007669"/>
    <property type="project" value="UniProtKB-KW"/>
</dbReference>
<keyword evidence="1" id="KW-0808">Transferase</keyword>
<dbReference type="AlphaFoldDB" id="A0AA39FE61"/>
<keyword evidence="4" id="KW-0067">ATP-binding</keyword>
<dbReference type="PANTHER" id="PTHR13622">
    <property type="entry name" value="THIAMIN PYROPHOSPHOKINASE"/>
    <property type="match status" value="1"/>
</dbReference>
<dbReference type="SUPFAM" id="SSF63999">
    <property type="entry name" value="Thiamin pyrophosphokinase, catalytic domain"/>
    <property type="match status" value="1"/>
</dbReference>
<comment type="caution">
    <text evidence="7">The sequence shown here is derived from an EMBL/GenBank/DDBJ whole genome shotgun (WGS) entry which is preliminary data.</text>
</comment>
<dbReference type="Proteomes" id="UP001168972">
    <property type="component" value="Unassembled WGS sequence"/>
</dbReference>
<evidence type="ECO:0000259" key="6">
    <source>
        <dbReference type="Pfam" id="PF04265"/>
    </source>
</evidence>
<keyword evidence="8" id="KW-1185">Reference proteome</keyword>
<sequence>MTRYYSIPTGMQDDTNADKITWDPMEIFFGSSNHEYAVVILNQPILLAKSLMLPMWKKAKIKICVDGGTNRWMEYLDKIADEVYHGNCSEYTPTFITGDFDSILPDTIEKLKNISVPIINTPDQNHTDFSKALMQITGSCKQKNIHLDAIYVFVETAGRFDHIIGNINTLHQCKKFVDNTVKVINIASNSFTWLLQPGNHVIKIPEVLRKNNSWVGLIAFGTSTNNVTTSGLKWNLEKLRNFRQQTIKMSLLGNFYSAVSEILRDLI</sequence>
<keyword evidence="2" id="KW-0547">Nucleotide-binding</keyword>
<dbReference type="GO" id="GO:0005524">
    <property type="term" value="F:ATP binding"/>
    <property type="evidence" value="ECO:0007669"/>
    <property type="project" value="UniProtKB-KW"/>
</dbReference>
<evidence type="ECO:0000313" key="8">
    <source>
        <dbReference type="Proteomes" id="UP001168972"/>
    </source>
</evidence>
<dbReference type="GO" id="GO:0006772">
    <property type="term" value="P:thiamine metabolic process"/>
    <property type="evidence" value="ECO:0007669"/>
    <property type="project" value="InterPro"/>
</dbReference>
<dbReference type="InterPro" id="IPR006282">
    <property type="entry name" value="Thi_PPkinase"/>
</dbReference>
<dbReference type="InterPro" id="IPR007373">
    <property type="entry name" value="Thiamin_PyroPKinase_B1-bd"/>
</dbReference>
<dbReference type="InterPro" id="IPR007371">
    <property type="entry name" value="TPK_catalytic"/>
</dbReference>
<dbReference type="GO" id="GO:0009229">
    <property type="term" value="P:thiamine diphosphate biosynthetic process"/>
    <property type="evidence" value="ECO:0007669"/>
    <property type="project" value="InterPro"/>
</dbReference>
<feature type="domain" description="Thiamin pyrophosphokinase thiamin-binding" evidence="6">
    <location>
        <begin position="200"/>
        <end position="238"/>
    </location>
</feature>
<protein>
    <recommendedName>
        <fullName evidence="9">Thiamine diphosphokinase</fullName>
    </recommendedName>
</protein>
<evidence type="ECO:0000256" key="3">
    <source>
        <dbReference type="ARBA" id="ARBA00022777"/>
    </source>
</evidence>
<proteinExistence type="predicted"/>
<dbReference type="GO" id="GO:0030975">
    <property type="term" value="F:thiamine binding"/>
    <property type="evidence" value="ECO:0007669"/>
    <property type="project" value="InterPro"/>
</dbReference>
<dbReference type="Gene3D" id="3.40.50.10240">
    <property type="entry name" value="Thiamin pyrophosphokinase, catalytic domain"/>
    <property type="match status" value="1"/>
</dbReference>
<dbReference type="InterPro" id="IPR036371">
    <property type="entry name" value="TPK_B1-bd_sf"/>
</dbReference>
<dbReference type="Gene3D" id="2.60.120.320">
    <property type="entry name" value="Thiamin pyrophosphokinase, thiamin-binding domain"/>
    <property type="match status" value="1"/>
</dbReference>
<dbReference type="PANTHER" id="PTHR13622:SF8">
    <property type="entry name" value="THIAMIN PYROPHOSPHOKINASE 1"/>
    <property type="match status" value="1"/>
</dbReference>
<dbReference type="CDD" id="cd07995">
    <property type="entry name" value="TPK"/>
    <property type="match status" value="1"/>
</dbReference>
<dbReference type="EMBL" id="JAQQBR010001831">
    <property type="protein sequence ID" value="KAK0167909.1"/>
    <property type="molecule type" value="Genomic_DNA"/>
</dbReference>
<dbReference type="Pfam" id="PF04263">
    <property type="entry name" value="TPK_catalytic"/>
    <property type="match status" value="1"/>
</dbReference>
<evidence type="ECO:0008006" key="9">
    <source>
        <dbReference type="Google" id="ProtNLM"/>
    </source>
</evidence>
<dbReference type="InterPro" id="IPR036759">
    <property type="entry name" value="TPK_catalytic_sf"/>
</dbReference>
<accession>A0AA39FE61</accession>
<evidence type="ECO:0000256" key="2">
    <source>
        <dbReference type="ARBA" id="ARBA00022741"/>
    </source>
</evidence>
<dbReference type="SUPFAM" id="SSF63862">
    <property type="entry name" value="Thiamin pyrophosphokinase, substrate-binding domain"/>
    <property type="match status" value="1"/>
</dbReference>
<dbReference type="GO" id="GO:0004788">
    <property type="term" value="F:thiamine diphosphokinase activity"/>
    <property type="evidence" value="ECO:0007669"/>
    <property type="project" value="InterPro"/>
</dbReference>
<evidence type="ECO:0000256" key="4">
    <source>
        <dbReference type="ARBA" id="ARBA00022840"/>
    </source>
</evidence>